<comment type="caution">
    <text evidence="2">The sequence shown here is derived from an EMBL/GenBank/DDBJ whole genome shotgun (WGS) entry which is preliminary data.</text>
</comment>
<reference evidence="2 3" key="1">
    <citation type="journal article" date="2015" name="Antonie Van Leeuwenhoek">
        <title>Lampropedia puyangensis sp. nov., isolated from symptomatic bark of Populus ? euramericana canker and emended description of Lampropedia hyalina (Ehrenberg 1832) Lee et al. 2004.</title>
        <authorList>
            <person name="Li Y."/>
            <person name="Wang T."/>
            <person name="Piao C.G."/>
            <person name="Wang L.F."/>
            <person name="Tian G.Z."/>
            <person name="Zhu T.H."/>
            <person name="Guo M.W."/>
        </authorList>
    </citation>
    <scope>NUCLEOTIDE SEQUENCE [LARGE SCALE GENOMIC DNA]</scope>
    <source>
        <strain evidence="2 3">2-bin</strain>
    </source>
</reference>
<proteinExistence type="predicted"/>
<dbReference type="EMBL" id="STFG01000026">
    <property type="protein sequence ID" value="THT97695.1"/>
    <property type="molecule type" value="Genomic_DNA"/>
</dbReference>
<accession>A0A4V4GQI0</accession>
<feature type="chain" id="PRO_5020475555" evidence="1">
    <location>
        <begin position="17"/>
        <end position="586"/>
    </location>
</feature>
<sequence length="586" mass="59041">MLLAVTLMAGTGNALATTPVTGTITGNTTWTTQNSPYDLQGDVVLDNGALLTVQPGVTVRMAANASFTLKRGALQAQGNAQAPITITSANANPAPGDWGQWRFTSGTDNARTLLEHVVMEYGAGVAIDNASPVIRNSEFRFHSSAAISIDLASSPIGAGNSAHDNAVNAIAVPAGTIRSQVIWGLVGIPYLVQQGIVQVGQAPLALEPSRLRMSPGVVALLQAGLAQPAGAGGIVLDVSSSVPSVASTASRVTIAQDQRSADIEVQANALGQTKITVSHAQLGTAETIVEVLQLPAMSLVPGKPTIGVNRPTPLMLSLPNPAPDGGLTVQLVNTDSTIASAPSSVLVAAGQQSVSFEVTGLVDGQTRLSARAEGYADALATVTVRGKALVLPTSVVVAPGGSTQVALEVTEPAPAGGLTVVLSTQQTSTATVPASVTIPAGQSKTVLNVQGHALGTTSLAASASGYQSASASVLVDAIAIQTEPNGNLTTNVELSRSLRVLLSKAAPQGGVTIAVSSSDPEIASVTPSELTVLDGQIYATTPITIKGISAGQASITLSAPGLLEKSVTVNVQEQGALKLSTYANSG</sequence>
<dbReference type="Proteomes" id="UP000308917">
    <property type="component" value="Unassembled WGS sequence"/>
</dbReference>
<dbReference type="Gene3D" id="2.60.40.1080">
    <property type="match status" value="1"/>
</dbReference>
<organism evidence="2 3">
    <name type="scientific">Lampropedia puyangensis</name>
    <dbReference type="NCBI Taxonomy" id="1330072"/>
    <lineage>
        <taxon>Bacteria</taxon>
        <taxon>Pseudomonadati</taxon>
        <taxon>Pseudomonadota</taxon>
        <taxon>Betaproteobacteria</taxon>
        <taxon>Burkholderiales</taxon>
        <taxon>Comamonadaceae</taxon>
        <taxon>Lampropedia</taxon>
    </lineage>
</organism>
<dbReference type="AlphaFoldDB" id="A0A4V4GQI0"/>
<name>A0A4V4GQI0_9BURK</name>
<feature type="signal peptide" evidence="1">
    <location>
        <begin position="1"/>
        <end position="16"/>
    </location>
</feature>
<feature type="non-terminal residue" evidence="2">
    <location>
        <position position="586"/>
    </location>
</feature>
<evidence type="ECO:0000313" key="2">
    <source>
        <dbReference type="EMBL" id="THT97695.1"/>
    </source>
</evidence>
<gene>
    <name evidence="2" type="ORF">E9531_15470</name>
</gene>
<evidence type="ECO:0000313" key="3">
    <source>
        <dbReference type="Proteomes" id="UP000308917"/>
    </source>
</evidence>
<protein>
    <submittedName>
        <fullName evidence="2">Uncharacterized protein</fullName>
    </submittedName>
</protein>
<keyword evidence="1" id="KW-0732">Signal</keyword>
<keyword evidence="3" id="KW-1185">Reference proteome</keyword>
<evidence type="ECO:0000256" key="1">
    <source>
        <dbReference type="SAM" id="SignalP"/>
    </source>
</evidence>